<evidence type="ECO:0000256" key="1">
    <source>
        <dbReference type="ARBA" id="ARBA00003886"/>
    </source>
</evidence>
<dbReference type="AlphaFoldDB" id="A0A814W7F0"/>
<feature type="compositionally biased region" description="Basic and acidic residues" evidence="11">
    <location>
        <begin position="16"/>
        <end position="29"/>
    </location>
</feature>
<protein>
    <recommendedName>
        <fullName evidence="10">Protein-tyrosine sulfotransferase</fullName>
        <ecNumber evidence="10">2.8.2.20</ecNumber>
    </recommendedName>
</protein>
<feature type="region of interest" description="Disordered" evidence="11">
    <location>
        <begin position="1"/>
        <end position="29"/>
    </location>
</feature>
<comment type="catalytic activity">
    <reaction evidence="9 10">
        <text>L-tyrosyl-[protein] + 3'-phosphoadenylyl sulfate = O-sulfo-L-tyrosine-[protein] + adenosine 3',5'-bisphosphate + H(+)</text>
        <dbReference type="Rhea" id="RHEA:16801"/>
        <dbReference type="Rhea" id="RHEA-COMP:10136"/>
        <dbReference type="Rhea" id="RHEA-COMP:11688"/>
        <dbReference type="ChEBI" id="CHEBI:15378"/>
        <dbReference type="ChEBI" id="CHEBI:46858"/>
        <dbReference type="ChEBI" id="CHEBI:58339"/>
        <dbReference type="ChEBI" id="CHEBI:58343"/>
        <dbReference type="ChEBI" id="CHEBI:65286"/>
        <dbReference type="EC" id="2.8.2.20"/>
    </reaction>
</comment>
<evidence type="ECO:0000256" key="9">
    <source>
        <dbReference type="ARBA" id="ARBA00048460"/>
    </source>
</evidence>
<dbReference type="InterPro" id="IPR026634">
    <property type="entry name" value="TPST-like"/>
</dbReference>
<dbReference type="Pfam" id="PF09766">
    <property type="entry name" value="FmiP_Thoc5"/>
    <property type="match status" value="1"/>
</dbReference>
<evidence type="ECO:0000256" key="7">
    <source>
        <dbReference type="ARBA" id="ARBA00023180"/>
    </source>
</evidence>
<dbReference type="GO" id="GO:0008476">
    <property type="term" value="F:protein-tyrosine sulfotransferase activity"/>
    <property type="evidence" value="ECO:0007669"/>
    <property type="project" value="UniProtKB-EC"/>
</dbReference>
<comment type="caution">
    <text evidence="13">The sequence shown here is derived from an EMBL/GenBank/DDBJ whole genome shotgun (WGS) entry which is preliminary data.</text>
</comment>
<evidence type="ECO:0000256" key="11">
    <source>
        <dbReference type="SAM" id="MobiDB-lite"/>
    </source>
</evidence>
<evidence type="ECO:0000313" key="14">
    <source>
        <dbReference type="Proteomes" id="UP000663828"/>
    </source>
</evidence>
<evidence type="ECO:0000313" key="13">
    <source>
        <dbReference type="EMBL" id="CAF1194916.1"/>
    </source>
</evidence>
<dbReference type="GO" id="GO:0005794">
    <property type="term" value="C:Golgi apparatus"/>
    <property type="evidence" value="ECO:0007669"/>
    <property type="project" value="TreeGrafter"/>
</dbReference>
<accession>A0A814W7F0</accession>
<feature type="transmembrane region" description="Helical" evidence="12">
    <location>
        <begin position="656"/>
        <end position="675"/>
    </location>
</feature>
<evidence type="ECO:0000256" key="6">
    <source>
        <dbReference type="ARBA" id="ARBA00023157"/>
    </source>
</evidence>
<dbReference type="EMBL" id="CAJNOR010001759">
    <property type="protein sequence ID" value="CAF1194916.1"/>
    <property type="molecule type" value="Genomic_DNA"/>
</dbReference>
<dbReference type="EC" id="2.8.2.20" evidence="10"/>
<evidence type="ECO:0000256" key="12">
    <source>
        <dbReference type="SAM" id="Phobius"/>
    </source>
</evidence>
<keyword evidence="7" id="KW-0325">Glycoprotein</keyword>
<keyword evidence="12" id="KW-1133">Transmembrane helix</keyword>
<dbReference type="PANTHER" id="PTHR12788">
    <property type="entry name" value="PROTEIN-TYROSINE SULFOTRANSFERASE 2"/>
    <property type="match status" value="1"/>
</dbReference>
<comment type="similarity">
    <text evidence="3">Belongs to the THOC5 family.</text>
</comment>
<proteinExistence type="inferred from homology"/>
<dbReference type="SUPFAM" id="SSF52540">
    <property type="entry name" value="P-loop containing nucleoside triphosphate hydrolases"/>
    <property type="match status" value="1"/>
</dbReference>
<organism evidence="13 14">
    <name type="scientific">Adineta ricciae</name>
    <name type="common">Rotifer</name>
    <dbReference type="NCBI Taxonomy" id="249248"/>
    <lineage>
        <taxon>Eukaryota</taxon>
        <taxon>Metazoa</taxon>
        <taxon>Spiralia</taxon>
        <taxon>Gnathifera</taxon>
        <taxon>Rotifera</taxon>
        <taxon>Eurotatoria</taxon>
        <taxon>Bdelloidea</taxon>
        <taxon>Adinetida</taxon>
        <taxon>Adinetidae</taxon>
        <taxon>Adineta</taxon>
    </lineage>
</organism>
<dbReference type="Gene3D" id="3.40.50.300">
    <property type="entry name" value="P-loop containing nucleotide triphosphate hydrolases"/>
    <property type="match status" value="1"/>
</dbReference>
<evidence type="ECO:0000256" key="8">
    <source>
        <dbReference type="ARBA" id="ARBA00023242"/>
    </source>
</evidence>
<evidence type="ECO:0000256" key="4">
    <source>
        <dbReference type="ARBA" id="ARBA00009988"/>
    </source>
</evidence>
<keyword evidence="14" id="KW-1185">Reference proteome</keyword>
<dbReference type="InterPro" id="IPR027417">
    <property type="entry name" value="P-loop_NTPase"/>
</dbReference>
<dbReference type="FunFam" id="3.40.50.300:FF:002853">
    <property type="entry name" value="Protein-tyrosine sulfotransferase"/>
    <property type="match status" value="1"/>
</dbReference>
<keyword evidence="12" id="KW-0812">Transmembrane</keyword>
<keyword evidence="5 10" id="KW-0808">Transferase</keyword>
<dbReference type="PANTHER" id="PTHR12788:SF10">
    <property type="entry name" value="PROTEIN-TYROSINE SULFOTRANSFERASE"/>
    <property type="match status" value="1"/>
</dbReference>
<comment type="similarity">
    <text evidence="4 10">Belongs to the protein sulfotransferase family.</text>
</comment>
<reference evidence="13" key="1">
    <citation type="submission" date="2021-02" db="EMBL/GenBank/DDBJ databases">
        <authorList>
            <person name="Nowell W R."/>
        </authorList>
    </citation>
    <scope>NUCLEOTIDE SEQUENCE</scope>
</reference>
<dbReference type="GO" id="GO:0005634">
    <property type="term" value="C:nucleus"/>
    <property type="evidence" value="ECO:0007669"/>
    <property type="project" value="UniProtKB-SubCell"/>
</dbReference>
<comment type="function">
    <text evidence="1 10">Catalyzes the O-sulfation of tyrosine residues within acidic motifs of polypeptides, using 3'-phosphoadenylyl sulfate (PAPS) as cosubstrate.</text>
</comment>
<keyword evidence="8" id="KW-0539">Nucleus</keyword>
<dbReference type="Proteomes" id="UP000663828">
    <property type="component" value="Unassembled WGS sequence"/>
</dbReference>
<keyword evidence="12" id="KW-0472">Membrane</keyword>
<evidence type="ECO:0000256" key="2">
    <source>
        <dbReference type="ARBA" id="ARBA00004123"/>
    </source>
</evidence>
<dbReference type="InterPro" id="IPR019163">
    <property type="entry name" value="THO_Thoc5"/>
</dbReference>
<evidence type="ECO:0000256" key="10">
    <source>
        <dbReference type="RuleBase" id="RU365018"/>
    </source>
</evidence>
<evidence type="ECO:0000256" key="3">
    <source>
        <dbReference type="ARBA" id="ARBA00008044"/>
    </source>
</evidence>
<keyword evidence="6" id="KW-1015">Disulfide bond</keyword>
<dbReference type="Pfam" id="PF13469">
    <property type="entry name" value="Sulfotransfer_3"/>
    <property type="match status" value="1"/>
</dbReference>
<name>A0A814W7F0_ADIRI</name>
<gene>
    <name evidence="13" type="ORF">XAT740_LOCUS23336</name>
</gene>
<comment type="subcellular location">
    <subcellularLocation>
        <location evidence="2">Nucleus</location>
    </subcellularLocation>
</comment>
<sequence>MSDNADMMEAVPMDESSNKIHQQKEDDEHHHQCIEELRTIFLRVHQCQQEPDKHKDELAQLHTRGMHLCNKLRSLNRNGRMRIQKARELTIEHRNRLDDQTLEQQNLLYELSHINKEIARCEEFKSKDELLELVSLEDFYANAPPELTDSAVTASDPHRLHLFQLDWELMQREKLHDDCKALQTEIGDLKKQIVRRRKRLRSLRPKLKQVVKSTDPVRRYIESQFDDTNNLSQSINNPLIAKLPDPLYVLYSLVLAYQQCDGRHVTCQIESKEDSSTSNSSLEINVDGVFINGDHQSLMRAHPLHVKVNLILSPDHTGELLFTFLPQLNIVTAEAKLSGLRAQQSQILTSTLLHNLLDDNDNGQLSPNPTTDFLFQQYGKPAPNFSELHVGYPYHWIQQLCKCQIVPLQRQELVVDCSEIIKRLTQRMRARIALDRILLNLEKCEMPLLADGNETTNILNFTARRSITTLPIFRSCREISFDDANKHDFIRVIISENLVNRITTSVYECKFHSLAQDESSRSVLHAYIFIPANYPQARSIILLKLVSPVNGNKIIEKTRLNNENIKTFERSLMSDVVHTSSSTATSGSGLLDPSQHFTLLAQQIWRLAIGFSSLLDAESNPVCTYEYPYGIVMTWLSIRRRLLFNMYQRTLRSSSLCFIILCLTIIIVILLSNRLSNVHQECSTGVEQVRQQQRISSNTSSEQPIIFIGGMPRSGTTLMRAILDSHPLVRCGEETRVVPRMLSMRAAWKKSSIEWNRLMAGGISEAMIDSAVRAFIYEILVEHGKHADVLCDKDPFVLKYASYISSLFSRAKFLLLIRDARAVIHSVMTRKVTITGFSLSDYRQNLKLWNKGIETMITQCSEVGKDKCFMVYYEQLVLQPKKTIEAILRFLDLPWIDNVLHHEELVGKKISLSKTEHSSDQVIKPINLEALTKWVGHMPADVKHELDTLAPMLKKLGYDTQSDVPNYGVADQLVLDNMNALKENAAFWNEKAKMYARQLPNNTNLFQNHSSTRPIR</sequence>
<evidence type="ECO:0000256" key="5">
    <source>
        <dbReference type="ARBA" id="ARBA00022679"/>
    </source>
</evidence>